<keyword evidence="2" id="KW-1185">Reference proteome</keyword>
<dbReference type="Proteomes" id="UP000823775">
    <property type="component" value="Unassembled WGS sequence"/>
</dbReference>
<dbReference type="EMBL" id="JACEIK010003805">
    <property type="protein sequence ID" value="MCD9643184.1"/>
    <property type="molecule type" value="Genomic_DNA"/>
</dbReference>
<organism evidence="1 2">
    <name type="scientific">Datura stramonium</name>
    <name type="common">Jimsonweed</name>
    <name type="synonym">Common thornapple</name>
    <dbReference type="NCBI Taxonomy" id="4076"/>
    <lineage>
        <taxon>Eukaryota</taxon>
        <taxon>Viridiplantae</taxon>
        <taxon>Streptophyta</taxon>
        <taxon>Embryophyta</taxon>
        <taxon>Tracheophyta</taxon>
        <taxon>Spermatophyta</taxon>
        <taxon>Magnoliopsida</taxon>
        <taxon>eudicotyledons</taxon>
        <taxon>Gunneridae</taxon>
        <taxon>Pentapetalae</taxon>
        <taxon>asterids</taxon>
        <taxon>lamiids</taxon>
        <taxon>Solanales</taxon>
        <taxon>Solanaceae</taxon>
        <taxon>Solanoideae</taxon>
        <taxon>Datureae</taxon>
        <taxon>Datura</taxon>
    </lineage>
</organism>
<reference evidence="1 2" key="1">
    <citation type="journal article" date="2021" name="BMC Genomics">
        <title>Datura genome reveals duplications of psychoactive alkaloid biosynthetic genes and high mutation rate following tissue culture.</title>
        <authorList>
            <person name="Rajewski A."/>
            <person name="Carter-House D."/>
            <person name="Stajich J."/>
            <person name="Litt A."/>
        </authorList>
    </citation>
    <scope>NUCLEOTIDE SEQUENCE [LARGE SCALE GENOMIC DNA]</scope>
    <source>
        <strain evidence="1">AR-01</strain>
    </source>
</reference>
<comment type="caution">
    <text evidence="1">The sequence shown here is derived from an EMBL/GenBank/DDBJ whole genome shotgun (WGS) entry which is preliminary data.</text>
</comment>
<evidence type="ECO:0000313" key="1">
    <source>
        <dbReference type="EMBL" id="MCD9643184.1"/>
    </source>
</evidence>
<gene>
    <name evidence="1" type="ORF">HAX54_030404</name>
</gene>
<name>A0ABS8V8M8_DATST</name>
<accession>A0ABS8V8M8</accession>
<evidence type="ECO:0000313" key="2">
    <source>
        <dbReference type="Proteomes" id="UP000823775"/>
    </source>
</evidence>
<protein>
    <submittedName>
        <fullName evidence="1">Uncharacterized protein</fullName>
    </submittedName>
</protein>
<proteinExistence type="predicted"/>
<sequence length="137" mass="15129">MTGTTSAEYWCESARCHPLTGNATKCGISWKAIGDSSTSHHEPLPVRRIYPVHLGVQSQSANRHYKARIADKLPISTNVLGSNRNIGDSPVVFDESPVNRRFECTILTSVMKSHLIIALQFKNSDLSVAMVYTQPTD</sequence>